<evidence type="ECO:0000256" key="2">
    <source>
        <dbReference type="ARBA" id="ARBA00034247"/>
    </source>
</evidence>
<dbReference type="Pfam" id="PF00990">
    <property type="entry name" value="GGDEF"/>
    <property type="match status" value="1"/>
</dbReference>
<evidence type="ECO:0000313" key="6">
    <source>
        <dbReference type="Proteomes" id="UP000246352"/>
    </source>
</evidence>
<comment type="caution">
    <text evidence="5">The sequence shown here is derived from an EMBL/GenBank/DDBJ whole genome shotgun (WGS) entry which is preliminary data.</text>
</comment>
<feature type="coiled-coil region" evidence="3">
    <location>
        <begin position="75"/>
        <end position="109"/>
    </location>
</feature>
<keyword evidence="3" id="KW-0175">Coiled coil</keyword>
<dbReference type="PANTHER" id="PTHR45138:SF9">
    <property type="entry name" value="DIGUANYLATE CYCLASE DGCM-RELATED"/>
    <property type="match status" value="1"/>
</dbReference>
<dbReference type="EMBL" id="QGTR01000001">
    <property type="protein sequence ID" value="PWW04566.1"/>
    <property type="molecule type" value="Genomic_DNA"/>
</dbReference>
<dbReference type="FunFam" id="3.30.70.270:FF:000001">
    <property type="entry name" value="Diguanylate cyclase domain protein"/>
    <property type="match status" value="1"/>
</dbReference>
<dbReference type="InterPro" id="IPR029787">
    <property type="entry name" value="Nucleotide_cyclase"/>
</dbReference>
<dbReference type="NCBIfam" id="TIGR00254">
    <property type="entry name" value="GGDEF"/>
    <property type="match status" value="1"/>
</dbReference>
<dbReference type="InterPro" id="IPR000160">
    <property type="entry name" value="GGDEF_dom"/>
</dbReference>
<protein>
    <recommendedName>
        <fullName evidence="1">diguanylate cyclase</fullName>
        <ecNumber evidence="1">2.7.7.65</ecNumber>
    </recommendedName>
</protein>
<proteinExistence type="predicted"/>
<dbReference type="PANTHER" id="PTHR45138">
    <property type="entry name" value="REGULATORY COMPONENTS OF SENSORY TRANSDUCTION SYSTEM"/>
    <property type="match status" value="1"/>
</dbReference>
<accession>A0A317PWA3</accession>
<dbReference type="InterPro" id="IPR050469">
    <property type="entry name" value="Diguanylate_Cyclase"/>
</dbReference>
<organism evidence="5 6">
    <name type="scientific">Hoeflea marina</name>
    <dbReference type="NCBI Taxonomy" id="274592"/>
    <lineage>
        <taxon>Bacteria</taxon>
        <taxon>Pseudomonadati</taxon>
        <taxon>Pseudomonadota</taxon>
        <taxon>Alphaproteobacteria</taxon>
        <taxon>Hyphomicrobiales</taxon>
        <taxon>Rhizobiaceae</taxon>
        <taxon>Hoeflea</taxon>
    </lineage>
</organism>
<name>A0A317PWA3_9HYPH</name>
<evidence type="ECO:0000256" key="1">
    <source>
        <dbReference type="ARBA" id="ARBA00012528"/>
    </source>
</evidence>
<dbReference type="RefSeq" id="WP_158284873.1">
    <property type="nucleotide sequence ID" value="NZ_QGTR01000001.1"/>
</dbReference>
<reference evidence="5 6" key="1">
    <citation type="submission" date="2018-05" db="EMBL/GenBank/DDBJ databases">
        <title>Genomic Encyclopedia of Type Strains, Phase IV (KMG-IV): sequencing the most valuable type-strain genomes for metagenomic binning, comparative biology and taxonomic classification.</title>
        <authorList>
            <person name="Goeker M."/>
        </authorList>
    </citation>
    <scope>NUCLEOTIDE SEQUENCE [LARGE SCALE GENOMIC DNA]</scope>
    <source>
        <strain evidence="5 6">DSM 16791</strain>
    </source>
</reference>
<dbReference type="OrthoDB" id="9812260at2"/>
<dbReference type="InterPro" id="IPR043128">
    <property type="entry name" value="Rev_trsase/Diguanyl_cyclase"/>
</dbReference>
<dbReference type="SMART" id="SM00267">
    <property type="entry name" value="GGDEF"/>
    <property type="match status" value="1"/>
</dbReference>
<evidence type="ECO:0000313" key="5">
    <source>
        <dbReference type="EMBL" id="PWW04566.1"/>
    </source>
</evidence>
<dbReference type="Proteomes" id="UP000246352">
    <property type="component" value="Unassembled WGS sequence"/>
</dbReference>
<dbReference type="GO" id="GO:0043709">
    <property type="term" value="P:cell adhesion involved in single-species biofilm formation"/>
    <property type="evidence" value="ECO:0007669"/>
    <property type="project" value="TreeGrafter"/>
</dbReference>
<dbReference type="CDD" id="cd01949">
    <property type="entry name" value="GGDEF"/>
    <property type="match status" value="1"/>
</dbReference>
<dbReference type="Gene3D" id="3.30.70.270">
    <property type="match status" value="1"/>
</dbReference>
<dbReference type="SUPFAM" id="SSF55073">
    <property type="entry name" value="Nucleotide cyclase"/>
    <property type="match status" value="1"/>
</dbReference>
<gene>
    <name evidence="5" type="ORF">DFR52_1011265</name>
</gene>
<comment type="catalytic activity">
    <reaction evidence="2">
        <text>2 GTP = 3',3'-c-di-GMP + 2 diphosphate</text>
        <dbReference type="Rhea" id="RHEA:24898"/>
        <dbReference type="ChEBI" id="CHEBI:33019"/>
        <dbReference type="ChEBI" id="CHEBI:37565"/>
        <dbReference type="ChEBI" id="CHEBI:58805"/>
        <dbReference type="EC" id="2.7.7.65"/>
    </reaction>
</comment>
<dbReference type="GO" id="GO:0052621">
    <property type="term" value="F:diguanylate cyclase activity"/>
    <property type="evidence" value="ECO:0007669"/>
    <property type="project" value="UniProtKB-EC"/>
</dbReference>
<dbReference type="EC" id="2.7.7.65" evidence="1"/>
<dbReference type="GO" id="GO:0005886">
    <property type="term" value="C:plasma membrane"/>
    <property type="evidence" value="ECO:0007669"/>
    <property type="project" value="TreeGrafter"/>
</dbReference>
<feature type="domain" description="GGDEF" evidence="4">
    <location>
        <begin position="196"/>
        <end position="331"/>
    </location>
</feature>
<keyword evidence="6" id="KW-1185">Reference proteome</keyword>
<dbReference type="GO" id="GO:1902201">
    <property type="term" value="P:negative regulation of bacterial-type flagellum-dependent cell motility"/>
    <property type="evidence" value="ECO:0007669"/>
    <property type="project" value="TreeGrafter"/>
</dbReference>
<dbReference type="PROSITE" id="PS50887">
    <property type="entry name" value="GGDEF"/>
    <property type="match status" value="1"/>
</dbReference>
<evidence type="ECO:0000256" key="3">
    <source>
        <dbReference type="SAM" id="Coils"/>
    </source>
</evidence>
<sequence length="346" mass="38012">MRDIATVVLATMRKRGISALPRNYELIYESILNSDPTLSLALNGVTDPSDQAALDALCRAHLPHLYQATVSDAALDHLKTEAKTMLAVLDEQQAEISRYSLLLAESNKRILSKSTSSTRILADILGALQASTDDKVEHGRTAIDQAGESSLEMRRIRQELDEYKRIANTDALTRLPNRRAFDEQLAEIYNDARPLAATALIVMDIDHFKRFNDTYGHAVGDQVLGLVAAILKAALRKDAFAARIGGEEFAILVMAAKPQAIQDMADALRLMIARTPLKNPKTGASFGRITVSLGLCMSDQADDPFDFYSKADIALYGAKAGGRNRMVQYRPNLEAEFDANRLLYAG</sequence>
<dbReference type="AlphaFoldDB" id="A0A317PWA3"/>
<evidence type="ECO:0000259" key="4">
    <source>
        <dbReference type="PROSITE" id="PS50887"/>
    </source>
</evidence>